<organism evidence="1 2">
    <name type="scientific">Elysia marginata</name>
    <dbReference type="NCBI Taxonomy" id="1093978"/>
    <lineage>
        <taxon>Eukaryota</taxon>
        <taxon>Metazoa</taxon>
        <taxon>Spiralia</taxon>
        <taxon>Lophotrochozoa</taxon>
        <taxon>Mollusca</taxon>
        <taxon>Gastropoda</taxon>
        <taxon>Heterobranchia</taxon>
        <taxon>Euthyneura</taxon>
        <taxon>Panpulmonata</taxon>
        <taxon>Sacoglossa</taxon>
        <taxon>Placobranchoidea</taxon>
        <taxon>Plakobranchidae</taxon>
        <taxon>Elysia</taxon>
    </lineage>
</organism>
<reference evidence="1 2" key="1">
    <citation type="journal article" date="2021" name="Elife">
        <title>Chloroplast acquisition without the gene transfer in kleptoplastic sea slugs, Plakobranchus ocellatus.</title>
        <authorList>
            <person name="Maeda T."/>
            <person name="Takahashi S."/>
            <person name="Yoshida T."/>
            <person name="Shimamura S."/>
            <person name="Takaki Y."/>
            <person name="Nagai Y."/>
            <person name="Toyoda A."/>
            <person name="Suzuki Y."/>
            <person name="Arimoto A."/>
            <person name="Ishii H."/>
            <person name="Satoh N."/>
            <person name="Nishiyama T."/>
            <person name="Hasebe M."/>
            <person name="Maruyama T."/>
            <person name="Minagawa J."/>
            <person name="Obokata J."/>
            <person name="Shigenobu S."/>
        </authorList>
    </citation>
    <scope>NUCLEOTIDE SEQUENCE [LARGE SCALE GENOMIC DNA]</scope>
</reference>
<gene>
    <name evidence="1" type="ORF">ElyMa_001821300</name>
</gene>
<dbReference type="Proteomes" id="UP000762676">
    <property type="component" value="Unassembled WGS sequence"/>
</dbReference>
<accession>A0AAV4EIT9</accession>
<dbReference type="EMBL" id="BMAT01003672">
    <property type="protein sequence ID" value="GFR60393.1"/>
    <property type="molecule type" value="Genomic_DNA"/>
</dbReference>
<dbReference type="AlphaFoldDB" id="A0AAV4EIT9"/>
<sequence length="151" mass="16861">MRRSCIDPVNITGFNRALLDTSKPWIRVIQCIPYLARVRCDINPLYVQCEPLTKDITCAFDVEASAAPWWPDHSPGVLVVASAWPRSLSTCLSKPCPTRLGDPPSTVTMTLCLECQSDRQSHTYRKNAETRPDMRTVSGFFSENRGDGTGK</sequence>
<proteinExistence type="predicted"/>
<evidence type="ECO:0000313" key="2">
    <source>
        <dbReference type="Proteomes" id="UP000762676"/>
    </source>
</evidence>
<evidence type="ECO:0000313" key="1">
    <source>
        <dbReference type="EMBL" id="GFR60393.1"/>
    </source>
</evidence>
<comment type="caution">
    <text evidence="1">The sequence shown here is derived from an EMBL/GenBank/DDBJ whole genome shotgun (WGS) entry which is preliminary data.</text>
</comment>
<keyword evidence="2" id="KW-1185">Reference proteome</keyword>
<name>A0AAV4EIT9_9GAST</name>
<protein>
    <submittedName>
        <fullName evidence="1">Uncharacterized protein</fullName>
    </submittedName>
</protein>